<dbReference type="AlphaFoldDB" id="A0AAP2DPF1"/>
<protein>
    <submittedName>
        <fullName evidence="9">AI-2E family transporter</fullName>
    </submittedName>
</protein>
<proteinExistence type="inferred from homology"/>
<dbReference type="RefSeq" id="WP_254163729.1">
    <property type="nucleotide sequence ID" value="NZ_JAHESF010000011.1"/>
</dbReference>
<comment type="similarity">
    <text evidence="2">Belongs to the autoinducer-2 exporter (AI-2E) (TC 2.A.86) family.</text>
</comment>
<dbReference type="PANTHER" id="PTHR21716">
    <property type="entry name" value="TRANSMEMBRANE PROTEIN"/>
    <property type="match status" value="1"/>
</dbReference>
<evidence type="ECO:0000256" key="3">
    <source>
        <dbReference type="ARBA" id="ARBA00022448"/>
    </source>
</evidence>
<organism evidence="9 10">
    <name type="scientific">Chryseosolibacter histidini</name>
    <dbReference type="NCBI Taxonomy" id="2782349"/>
    <lineage>
        <taxon>Bacteria</taxon>
        <taxon>Pseudomonadati</taxon>
        <taxon>Bacteroidota</taxon>
        <taxon>Cytophagia</taxon>
        <taxon>Cytophagales</taxon>
        <taxon>Chryseotaleaceae</taxon>
        <taxon>Chryseosolibacter</taxon>
    </lineage>
</organism>
<keyword evidence="5 8" id="KW-0812">Transmembrane</keyword>
<evidence type="ECO:0000256" key="6">
    <source>
        <dbReference type="ARBA" id="ARBA00022989"/>
    </source>
</evidence>
<comment type="subcellular location">
    <subcellularLocation>
        <location evidence="1">Cell membrane</location>
        <topology evidence="1">Multi-pass membrane protein</topology>
    </subcellularLocation>
</comment>
<evidence type="ECO:0000256" key="1">
    <source>
        <dbReference type="ARBA" id="ARBA00004651"/>
    </source>
</evidence>
<dbReference type="Proteomes" id="UP001319200">
    <property type="component" value="Unassembled WGS sequence"/>
</dbReference>
<feature type="transmembrane region" description="Helical" evidence="8">
    <location>
        <begin position="57"/>
        <end position="84"/>
    </location>
</feature>
<sequence>MKEIFTRANQYLLFIVLLVLIFYFGRTFIIPIISAALLAMLMAPLCRRLDRWGFHRALSSFVCVFILLLVVLGILAIITAQFAAFAEDVSLIEKKSKEMILQGQTFIEEQFGISSEKQEAAVKEQVKGAGKSVGNFVAAFFGGLTSAIAGIVITLVFTFLFIFSKEKYNAFFLKLFKDKDPDKVKEVVEKVSDVSQKYLTGRAMSITIIAVLYAIGLSIVGIKNGILLAGIAAILTLIPYVGTVLGGLFPVTMALVTEDSMQPALLAIVVMFSIQTIDNYFIEPNIVGGEVNLSALASIISIIAGGLIWGVAGMVLFLPMTGIAKIICDHVESLKPIGYVIGDPGGNKSSRLREWIREKFSNKAGSRHKG</sequence>
<accession>A0AAP2DPF1</accession>
<evidence type="ECO:0000256" key="2">
    <source>
        <dbReference type="ARBA" id="ARBA00009773"/>
    </source>
</evidence>
<dbReference type="EMBL" id="JAHESF010000011">
    <property type="protein sequence ID" value="MBT1697859.1"/>
    <property type="molecule type" value="Genomic_DNA"/>
</dbReference>
<feature type="transmembrane region" description="Helical" evidence="8">
    <location>
        <begin position="199"/>
        <end position="220"/>
    </location>
</feature>
<evidence type="ECO:0000313" key="9">
    <source>
        <dbReference type="EMBL" id="MBT1697859.1"/>
    </source>
</evidence>
<evidence type="ECO:0000256" key="5">
    <source>
        <dbReference type="ARBA" id="ARBA00022692"/>
    </source>
</evidence>
<evidence type="ECO:0000256" key="4">
    <source>
        <dbReference type="ARBA" id="ARBA00022475"/>
    </source>
</evidence>
<keyword evidence="6 8" id="KW-1133">Transmembrane helix</keyword>
<dbReference type="InterPro" id="IPR002549">
    <property type="entry name" value="AI-2E-like"/>
</dbReference>
<feature type="transmembrane region" description="Helical" evidence="8">
    <location>
        <begin position="12"/>
        <end position="45"/>
    </location>
</feature>
<feature type="transmembrane region" description="Helical" evidence="8">
    <location>
        <begin position="136"/>
        <end position="163"/>
    </location>
</feature>
<name>A0AAP2DPF1_9BACT</name>
<keyword evidence="7 8" id="KW-0472">Membrane</keyword>
<feature type="transmembrane region" description="Helical" evidence="8">
    <location>
        <begin position="226"/>
        <end position="251"/>
    </location>
</feature>
<dbReference type="PANTHER" id="PTHR21716:SF53">
    <property type="entry name" value="PERMEASE PERM-RELATED"/>
    <property type="match status" value="1"/>
</dbReference>
<comment type="caution">
    <text evidence="9">The sequence shown here is derived from an EMBL/GenBank/DDBJ whole genome shotgun (WGS) entry which is preliminary data.</text>
</comment>
<gene>
    <name evidence="9" type="ORF">KK083_13280</name>
</gene>
<feature type="transmembrane region" description="Helical" evidence="8">
    <location>
        <begin position="263"/>
        <end position="282"/>
    </location>
</feature>
<keyword evidence="10" id="KW-1185">Reference proteome</keyword>
<evidence type="ECO:0000313" key="10">
    <source>
        <dbReference type="Proteomes" id="UP001319200"/>
    </source>
</evidence>
<keyword evidence="3" id="KW-0813">Transport</keyword>
<dbReference type="GO" id="GO:0005886">
    <property type="term" value="C:plasma membrane"/>
    <property type="evidence" value="ECO:0007669"/>
    <property type="project" value="UniProtKB-SubCell"/>
</dbReference>
<keyword evidence="4" id="KW-1003">Cell membrane</keyword>
<evidence type="ECO:0000256" key="7">
    <source>
        <dbReference type="ARBA" id="ARBA00023136"/>
    </source>
</evidence>
<evidence type="ECO:0000256" key="8">
    <source>
        <dbReference type="SAM" id="Phobius"/>
    </source>
</evidence>
<reference evidence="9 10" key="1">
    <citation type="submission" date="2021-05" db="EMBL/GenBank/DDBJ databases">
        <title>A Polyphasic approach of four new species of the genus Ohtaekwangia: Ohtaekwangia histidinii sp. nov., Ohtaekwangia cretensis sp. nov., Ohtaekwangia indiensis sp. nov., Ohtaekwangia reichenbachii sp. nov. from diverse environment.</title>
        <authorList>
            <person name="Octaviana S."/>
        </authorList>
    </citation>
    <scope>NUCLEOTIDE SEQUENCE [LARGE SCALE GENOMIC DNA]</scope>
    <source>
        <strain evidence="9 10">PWU4</strain>
    </source>
</reference>
<dbReference type="Pfam" id="PF01594">
    <property type="entry name" value="AI-2E_transport"/>
    <property type="match status" value="1"/>
</dbReference>
<feature type="transmembrane region" description="Helical" evidence="8">
    <location>
        <begin position="294"/>
        <end position="318"/>
    </location>
</feature>